<feature type="domain" description="SnoaL-like" evidence="1">
    <location>
        <begin position="9"/>
        <end position="109"/>
    </location>
</feature>
<dbReference type="EMBL" id="JALJYF010000002">
    <property type="protein sequence ID" value="MCP1727648.1"/>
    <property type="molecule type" value="Genomic_DNA"/>
</dbReference>
<comment type="caution">
    <text evidence="2">The sequence shown here is derived from an EMBL/GenBank/DDBJ whole genome shotgun (WGS) entry which is preliminary data.</text>
</comment>
<dbReference type="Pfam" id="PF12680">
    <property type="entry name" value="SnoaL_2"/>
    <property type="match status" value="1"/>
</dbReference>
<protein>
    <submittedName>
        <fullName evidence="2">Ketosteroid isomerase-like protein</fullName>
    </submittedName>
</protein>
<dbReference type="InterPro" id="IPR037401">
    <property type="entry name" value="SnoaL-like"/>
</dbReference>
<accession>A0ABT1G8J7</accession>
<evidence type="ECO:0000259" key="1">
    <source>
        <dbReference type="Pfam" id="PF12680"/>
    </source>
</evidence>
<dbReference type="Proteomes" id="UP001523550">
    <property type="component" value="Unassembled WGS sequence"/>
</dbReference>
<evidence type="ECO:0000313" key="3">
    <source>
        <dbReference type="Proteomes" id="UP001523550"/>
    </source>
</evidence>
<name>A0ABT1G8J7_9GAMM</name>
<reference evidence="2 3" key="1">
    <citation type="submission" date="2022-03" db="EMBL/GenBank/DDBJ databases">
        <title>Genomic Encyclopedia of Type Strains, Phase III (KMG-III): the genomes of soil and plant-associated and newly described type strains.</title>
        <authorList>
            <person name="Whitman W."/>
        </authorList>
    </citation>
    <scope>NUCLEOTIDE SEQUENCE [LARGE SCALE GENOMIC DNA]</scope>
    <source>
        <strain evidence="2 3">BSker1</strain>
    </source>
</reference>
<dbReference type="SUPFAM" id="SSF54427">
    <property type="entry name" value="NTF2-like"/>
    <property type="match status" value="1"/>
</dbReference>
<dbReference type="RefSeq" id="WP_253448182.1">
    <property type="nucleotide sequence ID" value="NZ_JALJYF010000002.1"/>
</dbReference>
<gene>
    <name evidence="2" type="ORF">J2T60_001648</name>
</gene>
<keyword evidence="3" id="KW-1185">Reference proteome</keyword>
<evidence type="ECO:0000313" key="2">
    <source>
        <dbReference type="EMBL" id="MCP1727648.1"/>
    </source>
</evidence>
<organism evidence="2 3">
    <name type="scientific">Natronospira proteinivora</name>
    <dbReference type="NCBI Taxonomy" id="1807133"/>
    <lineage>
        <taxon>Bacteria</taxon>
        <taxon>Pseudomonadati</taxon>
        <taxon>Pseudomonadota</taxon>
        <taxon>Gammaproteobacteria</taxon>
        <taxon>Natronospirales</taxon>
        <taxon>Natronospiraceae</taxon>
        <taxon>Natronospira</taxon>
    </lineage>
</organism>
<dbReference type="InterPro" id="IPR032710">
    <property type="entry name" value="NTF2-like_dom_sf"/>
</dbReference>
<proteinExistence type="predicted"/>
<dbReference type="Gene3D" id="3.10.450.50">
    <property type="match status" value="1"/>
</dbReference>
<sequence>MQDTETFLRAFNEAFAREDVDTIMSSVTDDIRFRMASETGIEGKPAFEKMLREMSASGCIFNLEIFDVVVAGDRAVVNGEMTLKENKDGPVRAYAFCDLYQLRDGKIAETIAYGMEMGDKP</sequence>